<feature type="domain" description="GtrA/DPMS transmembrane" evidence="7">
    <location>
        <begin position="35"/>
        <end position="147"/>
    </location>
</feature>
<dbReference type="PANTHER" id="PTHR38459:SF1">
    <property type="entry name" value="PROPHAGE BACTOPRENOL-LINKED GLUCOSE TRANSLOCASE HOMOLOG"/>
    <property type="match status" value="1"/>
</dbReference>
<feature type="transmembrane region" description="Helical" evidence="6">
    <location>
        <begin position="125"/>
        <end position="142"/>
    </location>
</feature>
<accession>A0ABP9SF22</accession>
<comment type="subcellular location">
    <subcellularLocation>
        <location evidence="1">Membrane</location>
        <topology evidence="1">Multi-pass membrane protein</topology>
    </subcellularLocation>
</comment>
<gene>
    <name evidence="8" type="ORF">GCM10023322_59040</name>
</gene>
<keyword evidence="4 6" id="KW-1133">Transmembrane helix</keyword>
<evidence type="ECO:0000256" key="1">
    <source>
        <dbReference type="ARBA" id="ARBA00004141"/>
    </source>
</evidence>
<keyword evidence="3 6" id="KW-0812">Transmembrane</keyword>
<evidence type="ECO:0000256" key="6">
    <source>
        <dbReference type="SAM" id="Phobius"/>
    </source>
</evidence>
<feature type="transmembrane region" description="Helical" evidence="6">
    <location>
        <begin position="99"/>
        <end position="119"/>
    </location>
</feature>
<dbReference type="InterPro" id="IPR051401">
    <property type="entry name" value="GtrA_CellWall_Glycosyl"/>
</dbReference>
<dbReference type="PANTHER" id="PTHR38459">
    <property type="entry name" value="PROPHAGE BACTOPRENOL-LINKED GLUCOSE TRANSLOCASE HOMOLOG"/>
    <property type="match status" value="1"/>
</dbReference>
<sequence>MRVRVGERVDGALASVLERLPPRLRRVLPRELVGFAILGGFTFLIDLGLLSALHAWTGLPEAAEVSIAYLSAFALNFVLNRTLNFRSHAPMGGQALRYLLVLGCDYGLTLGVTTGLSGLGLDFRLARLTAAGCVAVFTYTAARRWVFGRR</sequence>
<protein>
    <recommendedName>
        <fullName evidence="7">GtrA/DPMS transmembrane domain-containing protein</fullName>
    </recommendedName>
</protein>
<name>A0ABP9SF22_9ACTN</name>
<evidence type="ECO:0000313" key="8">
    <source>
        <dbReference type="EMBL" id="GAA5194496.1"/>
    </source>
</evidence>
<evidence type="ECO:0000256" key="2">
    <source>
        <dbReference type="ARBA" id="ARBA00009399"/>
    </source>
</evidence>
<dbReference type="Pfam" id="PF04138">
    <property type="entry name" value="GtrA_DPMS_TM"/>
    <property type="match status" value="1"/>
</dbReference>
<evidence type="ECO:0000256" key="5">
    <source>
        <dbReference type="ARBA" id="ARBA00023136"/>
    </source>
</evidence>
<organism evidence="8 9">
    <name type="scientific">Rugosimonospora acidiphila</name>
    <dbReference type="NCBI Taxonomy" id="556531"/>
    <lineage>
        <taxon>Bacteria</taxon>
        <taxon>Bacillati</taxon>
        <taxon>Actinomycetota</taxon>
        <taxon>Actinomycetes</taxon>
        <taxon>Micromonosporales</taxon>
        <taxon>Micromonosporaceae</taxon>
        <taxon>Rugosimonospora</taxon>
    </lineage>
</organism>
<dbReference type="InterPro" id="IPR007267">
    <property type="entry name" value="GtrA_DPMS_TM"/>
</dbReference>
<comment type="similarity">
    <text evidence="2">Belongs to the GtrA family.</text>
</comment>
<evidence type="ECO:0000259" key="7">
    <source>
        <dbReference type="Pfam" id="PF04138"/>
    </source>
</evidence>
<feature type="transmembrane region" description="Helical" evidence="6">
    <location>
        <begin position="32"/>
        <end position="56"/>
    </location>
</feature>
<dbReference type="EMBL" id="BAABJQ010000021">
    <property type="protein sequence ID" value="GAA5194496.1"/>
    <property type="molecule type" value="Genomic_DNA"/>
</dbReference>
<evidence type="ECO:0000313" key="9">
    <source>
        <dbReference type="Proteomes" id="UP001501570"/>
    </source>
</evidence>
<comment type="caution">
    <text evidence="8">The sequence shown here is derived from an EMBL/GenBank/DDBJ whole genome shotgun (WGS) entry which is preliminary data.</text>
</comment>
<keyword evidence="5 6" id="KW-0472">Membrane</keyword>
<keyword evidence="9" id="KW-1185">Reference proteome</keyword>
<evidence type="ECO:0000256" key="4">
    <source>
        <dbReference type="ARBA" id="ARBA00022989"/>
    </source>
</evidence>
<dbReference type="Proteomes" id="UP001501570">
    <property type="component" value="Unassembled WGS sequence"/>
</dbReference>
<evidence type="ECO:0000256" key="3">
    <source>
        <dbReference type="ARBA" id="ARBA00022692"/>
    </source>
</evidence>
<feature type="transmembrane region" description="Helical" evidence="6">
    <location>
        <begin position="62"/>
        <end position="79"/>
    </location>
</feature>
<proteinExistence type="inferred from homology"/>
<reference evidence="9" key="1">
    <citation type="journal article" date="2019" name="Int. J. Syst. Evol. Microbiol.">
        <title>The Global Catalogue of Microorganisms (GCM) 10K type strain sequencing project: providing services to taxonomists for standard genome sequencing and annotation.</title>
        <authorList>
            <consortium name="The Broad Institute Genomics Platform"/>
            <consortium name="The Broad Institute Genome Sequencing Center for Infectious Disease"/>
            <person name="Wu L."/>
            <person name="Ma J."/>
        </authorList>
    </citation>
    <scope>NUCLEOTIDE SEQUENCE [LARGE SCALE GENOMIC DNA]</scope>
    <source>
        <strain evidence="9">JCM 18304</strain>
    </source>
</reference>